<evidence type="ECO:0000256" key="1">
    <source>
        <dbReference type="SAM" id="MobiDB-lite"/>
    </source>
</evidence>
<proteinExistence type="predicted"/>
<protein>
    <recommendedName>
        <fullName evidence="4">Secreted protein</fullName>
    </recommendedName>
</protein>
<name>A0AAV4PJM6_CAEEX</name>
<gene>
    <name evidence="2" type="ORF">CEXT_452621</name>
</gene>
<dbReference type="Proteomes" id="UP001054945">
    <property type="component" value="Unassembled WGS sequence"/>
</dbReference>
<sequence>MRLFRLVSSLRFPSPYALPFPSALVLSLKQQPGASERARLSKRGFSSRAFLPANAPHFEPSSHRDQWSRPLVHRKRRESPLCPSYLPHSVKY</sequence>
<evidence type="ECO:0000313" key="2">
    <source>
        <dbReference type="EMBL" id="GIX96089.1"/>
    </source>
</evidence>
<dbReference type="EMBL" id="BPLR01004607">
    <property type="protein sequence ID" value="GIX96089.1"/>
    <property type="molecule type" value="Genomic_DNA"/>
</dbReference>
<evidence type="ECO:0008006" key="4">
    <source>
        <dbReference type="Google" id="ProtNLM"/>
    </source>
</evidence>
<dbReference type="AlphaFoldDB" id="A0AAV4PJM6"/>
<accession>A0AAV4PJM6</accession>
<comment type="caution">
    <text evidence="2">The sequence shown here is derived from an EMBL/GenBank/DDBJ whole genome shotgun (WGS) entry which is preliminary data.</text>
</comment>
<organism evidence="2 3">
    <name type="scientific">Caerostris extrusa</name>
    <name type="common">Bark spider</name>
    <name type="synonym">Caerostris bankana</name>
    <dbReference type="NCBI Taxonomy" id="172846"/>
    <lineage>
        <taxon>Eukaryota</taxon>
        <taxon>Metazoa</taxon>
        <taxon>Ecdysozoa</taxon>
        <taxon>Arthropoda</taxon>
        <taxon>Chelicerata</taxon>
        <taxon>Arachnida</taxon>
        <taxon>Araneae</taxon>
        <taxon>Araneomorphae</taxon>
        <taxon>Entelegynae</taxon>
        <taxon>Araneoidea</taxon>
        <taxon>Araneidae</taxon>
        <taxon>Caerostris</taxon>
    </lineage>
</organism>
<evidence type="ECO:0000313" key="3">
    <source>
        <dbReference type="Proteomes" id="UP001054945"/>
    </source>
</evidence>
<keyword evidence="3" id="KW-1185">Reference proteome</keyword>
<reference evidence="2 3" key="1">
    <citation type="submission" date="2021-06" db="EMBL/GenBank/DDBJ databases">
        <title>Caerostris extrusa draft genome.</title>
        <authorList>
            <person name="Kono N."/>
            <person name="Arakawa K."/>
        </authorList>
    </citation>
    <scope>NUCLEOTIDE SEQUENCE [LARGE SCALE GENOMIC DNA]</scope>
</reference>
<feature type="region of interest" description="Disordered" evidence="1">
    <location>
        <begin position="52"/>
        <end position="72"/>
    </location>
</feature>